<dbReference type="InterPro" id="IPR026505">
    <property type="entry name" value="Solute_c_fam_35_mem_F3/F4"/>
</dbReference>
<keyword evidence="2" id="KW-1133">Transmembrane helix</keyword>
<feature type="region of interest" description="Disordered" evidence="1">
    <location>
        <begin position="395"/>
        <end position="415"/>
    </location>
</feature>
<dbReference type="PANTHER" id="PTHR19346:SF4">
    <property type="entry name" value="SUGAR PHOSPHATE TRANSPORTER DOMAIN-CONTAINING PROTEIN"/>
    <property type="match status" value="1"/>
</dbReference>
<dbReference type="STRING" id="1169540.A0A0G4EQE9"/>
<feature type="transmembrane region" description="Helical" evidence="2">
    <location>
        <begin position="219"/>
        <end position="240"/>
    </location>
</feature>
<dbReference type="InterPro" id="IPR037185">
    <property type="entry name" value="EmrE-like"/>
</dbReference>
<feature type="compositionally biased region" description="Low complexity" evidence="1">
    <location>
        <begin position="441"/>
        <end position="464"/>
    </location>
</feature>
<dbReference type="Proteomes" id="UP000041254">
    <property type="component" value="Unassembled WGS sequence"/>
</dbReference>
<dbReference type="PANTHER" id="PTHR19346">
    <property type="entry name" value="SUGAR PHOSPHATE TRANSPORTER DOMAIN-CONTAINING PROTEIN"/>
    <property type="match status" value="1"/>
</dbReference>
<evidence type="ECO:0008006" key="5">
    <source>
        <dbReference type="Google" id="ProtNLM"/>
    </source>
</evidence>
<feature type="transmembrane region" description="Helical" evidence="2">
    <location>
        <begin position="48"/>
        <end position="67"/>
    </location>
</feature>
<dbReference type="AlphaFoldDB" id="A0A0G4EQE9"/>
<feature type="transmembrane region" description="Helical" evidence="2">
    <location>
        <begin position="127"/>
        <end position="153"/>
    </location>
</feature>
<evidence type="ECO:0000256" key="2">
    <source>
        <dbReference type="SAM" id="Phobius"/>
    </source>
</evidence>
<feature type="transmembrane region" description="Helical" evidence="2">
    <location>
        <begin position="344"/>
        <end position="366"/>
    </location>
</feature>
<feature type="transmembrane region" description="Helical" evidence="2">
    <location>
        <begin position="318"/>
        <end position="338"/>
    </location>
</feature>
<dbReference type="EMBL" id="CDMY01000286">
    <property type="protein sequence ID" value="CEL99691.1"/>
    <property type="molecule type" value="Genomic_DNA"/>
</dbReference>
<organism evidence="3 4">
    <name type="scientific">Vitrella brassicaformis (strain CCMP3155)</name>
    <dbReference type="NCBI Taxonomy" id="1169540"/>
    <lineage>
        <taxon>Eukaryota</taxon>
        <taxon>Sar</taxon>
        <taxon>Alveolata</taxon>
        <taxon>Colpodellida</taxon>
        <taxon>Vitrellaceae</taxon>
        <taxon>Vitrella</taxon>
    </lineage>
</organism>
<feature type="transmembrane region" description="Helical" evidence="2">
    <location>
        <begin position="252"/>
        <end position="277"/>
    </location>
</feature>
<protein>
    <recommendedName>
        <fullName evidence="5">EamA domain-containing protein</fullName>
    </recommendedName>
</protein>
<dbReference type="OMA" id="WVEGHEG"/>
<feature type="transmembrane region" description="Helical" evidence="2">
    <location>
        <begin position="183"/>
        <end position="199"/>
    </location>
</feature>
<feature type="compositionally biased region" description="Gly residues" evidence="1">
    <location>
        <begin position="479"/>
        <end position="491"/>
    </location>
</feature>
<dbReference type="VEuPathDB" id="CryptoDB:Vbra_20743"/>
<reference evidence="3 4" key="1">
    <citation type="submission" date="2014-11" db="EMBL/GenBank/DDBJ databases">
        <authorList>
            <person name="Zhu J."/>
            <person name="Qi W."/>
            <person name="Song R."/>
        </authorList>
    </citation>
    <scope>NUCLEOTIDE SEQUENCE [LARGE SCALE GENOMIC DNA]</scope>
</reference>
<evidence type="ECO:0000256" key="1">
    <source>
        <dbReference type="SAM" id="MobiDB-lite"/>
    </source>
</evidence>
<feature type="transmembrane region" description="Helical" evidence="2">
    <location>
        <begin position="12"/>
        <end position="36"/>
    </location>
</feature>
<feature type="region of interest" description="Disordered" evidence="1">
    <location>
        <begin position="435"/>
        <end position="491"/>
    </location>
</feature>
<feature type="transmembrane region" description="Helical" evidence="2">
    <location>
        <begin position="289"/>
        <end position="311"/>
    </location>
</feature>
<keyword evidence="2" id="KW-0472">Membrane</keyword>
<keyword evidence="4" id="KW-1185">Reference proteome</keyword>
<evidence type="ECO:0000313" key="4">
    <source>
        <dbReference type="Proteomes" id="UP000041254"/>
    </source>
</evidence>
<evidence type="ECO:0000313" key="3">
    <source>
        <dbReference type="EMBL" id="CEL99691.1"/>
    </source>
</evidence>
<sequence length="491" mass="52280">MGPLRVISPQRFGLSVALAFLAVLLFCLNGELLQWLQSRGAQRVSPMLNIWLCHVGGVLFVPFYLSLFRGSNSDEQQNDDGREMDEEMTGVWFHTRQDDGRCTRRAGRGGVGMRSVLISQELTGRRLVVLSVVLSFALIAYNYCWSLSAYFVPVNVTNAAFQTSVAFVYCASVVFLRSALTTPKVLAVIGALAGAYLASSPNGSVLWVEGHEGQGAKGVTLGVFIGLTSAFLNAVYQVGFKKTFRNPDMHFMGLYGILVALAHIVFILPVVALFHFAGWERIEFPTEPSMVVGVVVSAAVAFGVNCLSVVVIALHSPLLLTCAFALAIPISLLLDLSLHSSLTHISPTAIIGDLMIVVAFLILSGVTDHPAVSLSSIRDICVVSVSRIVRMATRRGKGPHVDDDDGENAETAARKRGSSFAYMPLPLDTVVDLSVDSQDNTPSAPTVSPAASSSSGGSSSSTLGLGFEPRSAASRQQGGDTGLGGRGRQAQ</sequence>
<accession>A0A0G4EQE9</accession>
<feature type="transmembrane region" description="Helical" evidence="2">
    <location>
        <begin position="159"/>
        <end position="176"/>
    </location>
</feature>
<dbReference type="InParanoid" id="A0A0G4EQE9"/>
<proteinExistence type="predicted"/>
<gene>
    <name evidence="3" type="ORF">Vbra_20743</name>
</gene>
<dbReference type="SUPFAM" id="SSF103481">
    <property type="entry name" value="Multidrug resistance efflux transporter EmrE"/>
    <property type="match status" value="1"/>
</dbReference>
<name>A0A0G4EQE9_VITBC</name>
<keyword evidence="2" id="KW-0812">Transmembrane</keyword>